<dbReference type="PANTHER" id="PTHR42812:SF12">
    <property type="entry name" value="BETA-XYLOSIDASE-RELATED"/>
    <property type="match status" value="1"/>
</dbReference>
<dbReference type="EMBL" id="JBHMDO010000017">
    <property type="protein sequence ID" value="MFB9326204.1"/>
    <property type="molecule type" value="Genomic_DNA"/>
</dbReference>
<dbReference type="Gene3D" id="2.115.10.20">
    <property type="entry name" value="Glycosyl hydrolase domain, family 43"/>
    <property type="match status" value="1"/>
</dbReference>
<organism evidence="6 7">
    <name type="scientific">Paenibacillus aurantiacus</name>
    <dbReference type="NCBI Taxonomy" id="1936118"/>
    <lineage>
        <taxon>Bacteria</taxon>
        <taxon>Bacillati</taxon>
        <taxon>Bacillota</taxon>
        <taxon>Bacilli</taxon>
        <taxon>Bacillales</taxon>
        <taxon>Paenibacillaceae</taxon>
        <taxon>Paenibacillus</taxon>
    </lineage>
</organism>
<feature type="domain" description="Beta-xylosidase C-terminal Concanavalin A-like" evidence="5">
    <location>
        <begin position="353"/>
        <end position="545"/>
    </location>
</feature>
<name>A0ABV5KLW0_9BACL</name>
<dbReference type="InterPro" id="IPR006710">
    <property type="entry name" value="Glyco_hydro_43"/>
</dbReference>
<dbReference type="RefSeq" id="WP_377493684.1">
    <property type="nucleotide sequence ID" value="NZ_JBHMDO010000017.1"/>
</dbReference>
<dbReference type="SUPFAM" id="SSF75005">
    <property type="entry name" value="Arabinanase/levansucrase/invertase"/>
    <property type="match status" value="1"/>
</dbReference>
<dbReference type="SUPFAM" id="SSF49899">
    <property type="entry name" value="Concanavalin A-like lectins/glucanases"/>
    <property type="match status" value="1"/>
</dbReference>
<dbReference type="Proteomes" id="UP001589747">
    <property type="component" value="Unassembled WGS sequence"/>
</dbReference>
<reference evidence="6 7" key="1">
    <citation type="submission" date="2024-09" db="EMBL/GenBank/DDBJ databases">
        <authorList>
            <person name="Sun Q."/>
            <person name="Mori K."/>
        </authorList>
    </citation>
    <scope>NUCLEOTIDE SEQUENCE [LARGE SCALE GENOMIC DNA]</scope>
    <source>
        <strain evidence="6 7">TISTR 2452</strain>
    </source>
</reference>
<evidence type="ECO:0000259" key="5">
    <source>
        <dbReference type="Pfam" id="PF17851"/>
    </source>
</evidence>
<dbReference type="InterPro" id="IPR051795">
    <property type="entry name" value="Glycosyl_Hydrlase_43"/>
</dbReference>
<accession>A0ABV5KLW0</accession>
<proteinExistence type="inferred from homology"/>
<dbReference type="Pfam" id="PF17851">
    <property type="entry name" value="GH43_C2"/>
    <property type="match status" value="1"/>
</dbReference>
<evidence type="ECO:0000256" key="1">
    <source>
        <dbReference type="ARBA" id="ARBA00009865"/>
    </source>
</evidence>
<dbReference type="PANTHER" id="PTHR42812">
    <property type="entry name" value="BETA-XYLOSIDASE"/>
    <property type="match status" value="1"/>
</dbReference>
<comment type="similarity">
    <text evidence="1 4">Belongs to the glycosyl hydrolase 43 family.</text>
</comment>
<dbReference type="CDD" id="cd09000">
    <property type="entry name" value="GH43_SXA-like"/>
    <property type="match status" value="1"/>
</dbReference>
<dbReference type="InterPro" id="IPR023296">
    <property type="entry name" value="Glyco_hydro_beta-prop_sf"/>
</dbReference>
<sequence>MSEQTAAARASAAEGRGTIVNPVLRGFNPDPYMLRAEGKYLIAVSSFEWLPGVRVYESADLIRWTHRADLLTDQVDLRGNPKNGSIWAPQLSWREGLYYLVYTDVKSTRRPFKDSHNYLITATSLDGPWSEPVYLNSSGFDPSLFHDDDGRKWLLNEIWDYRIETGNKSAGIVMQEYDPIRQELIGEPVKLFDGTHLAKTEAPHIYKRDGWYYLITAEGGTGTGHAVTVARSRQLGGPYEVDPKFPMMTASDTPDWPLQCAGHGSMVETPEGEWYMAHLCTRPVDGKYAILGRETAIQKVDWTEDGWLRLHGGGTLPLLDVPAPAGSAHAAGGLDASEGNPSASSPATALFEDRFEGPSLHPNWNTLRMLRDESWCTLASRPGYLRITAGESPQTLFRHHILAIRQTELSFRAETTLDYAPSSYLQMAGLLLYLNDENYVYACVTHDERQGRVVRLMRCASDVFTLLPDVVLVPGGGEVSLAVEADGIRARFGCRVDDEAWQPLGEELAIDFLCGGFTGNFIGIGAHDMYRTGGSYADFASFRYEGRA</sequence>
<keyword evidence="2 4" id="KW-0378">Hydrolase</keyword>
<dbReference type="GO" id="GO:0016787">
    <property type="term" value="F:hydrolase activity"/>
    <property type="evidence" value="ECO:0007669"/>
    <property type="project" value="UniProtKB-KW"/>
</dbReference>
<dbReference type="Pfam" id="PF04616">
    <property type="entry name" value="Glyco_hydro_43"/>
    <property type="match status" value="1"/>
</dbReference>
<keyword evidence="7" id="KW-1185">Reference proteome</keyword>
<evidence type="ECO:0000256" key="2">
    <source>
        <dbReference type="ARBA" id="ARBA00022801"/>
    </source>
</evidence>
<evidence type="ECO:0000256" key="3">
    <source>
        <dbReference type="ARBA" id="ARBA00023295"/>
    </source>
</evidence>
<evidence type="ECO:0000256" key="4">
    <source>
        <dbReference type="RuleBase" id="RU361187"/>
    </source>
</evidence>
<keyword evidence="3 4" id="KW-0326">Glycosidase</keyword>
<dbReference type="Gene3D" id="2.60.120.200">
    <property type="match status" value="1"/>
</dbReference>
<gene>
    <name evidence="6" type="ORF">ACFFSY_09800</name>
</gene>
<evidence type="ECO:0000313" key="6">
    <source>
        <dbReference type="EMBL" id="MFB9326204.1"/>
    </source>
</evidence>
<dbReference type="InterPro" id="IPR041542">
    <property type="entry name" value="GH43_C2"/>
</dbReference>
<dbReference type="InterPro" id="IPR013320">
    <property type="entry name" value="ConA-like_dom_sf"/>
</dbReference>
<evidence type="ECO:0000313" key="7">
    <source>
        <dbReference type="Proteomes" id="UP001589747"/>
    </source>
</evidence>
<comment type="caution">
    <text evidence="6">The sequence shown here is derived from an EMBL/GenBank/DDBJ whole genome shotgun (WGS) entry which is preliminary data.</text>
</comment>
<protein>
    <submittedName>
        <fullName evidence="6">Glycoside hydrolase family 43 protein</fullName>
    </submittedName>
</protein>